<accession>T1F4K2</accession>
<evidence type="ECO:0000313" key="3">
    <source>
        <dbReference type="Proteomes" id="UP000015101"/>
    </source>
</evidence>
<keyword evidence="3" id="KW-1185">Reference proteome</keyword>
<evidence type="ECO:0000313" key="2">
    <source>
        <dbReference type="EnsemblMetazoa" id="HelroP171692"/>
    </source>
</evidence>
<gene>
    <name evidence="2" type="primary">20203751</name>
    <name evidence="1" type="ORF">HELRODRAFT_171692</name>
</gene>
<reference evidence="1 3" key="2">
    <citation type="journal article" date="2013" name="Nature">
        <title>Insights into bilaterian evolution from three spiralian genomes.</title>
        <authorList>
            <person name="Simakov O."/>
            <person name="Marletaz F."/>
            <person name="Cho S.J."/>
            <person name="Edsinger-Gonzales E."/>
            <person name="Havlak P."/>
            <person name="Hellsten U."/>
            <person name="Kuo D.H."/>
            <person name="Larsson T."/>
            <person name="Lv J."/>
            <person name="Arendt D."/>
            <person name="Savage R."/>
            <person name="Osoegawa K."/>
            <person name="de Jong P."/>
            <person name="Grimwood J."/>
            <person name="Chapman J.A."/>
            <person name="Shapiro H."/>
            <person name="Aerts A."/>
            <person name="Otillar R.P."/>
            <person name="Terry A.Y."/>
            <person name="Boore J.L."/>
            <person name="Grigoriev I.V."/>
            <person name="Lindberg D.R."/>
            <person name="Seaver E.C."/>
            <person name="Weisblat D.A."/>
            <person name="Putnam N.H."/>
            <person name="Rokhsar D.S."/>
        </authorList>
    </citation>
    <scope>NUCLEOTIDE SEQUENCE</scope>
</reference>
<sequence length="163" mass="18102">MMKPRSQEIILDCFFQPDHKSRAEEILNIIKVTTKDLLPAGGHAISSPFGSVLNQSAPLNPTLYSSIYMDCYNRPLEQERCCIPYLGISVGSKPPHYTDPCCSQGKISHSSRKNEVNCCPAAECPAKRPLYCHYPSGAAPLGHHHPMERIGFDESLTKNKLNC</sequence>
<dbReference type="CTD" id="20203751"/>
<dbReference type="RefSeq" id="XP_009016637.1">
    <property type="nucleotide sequence ID" value="XM_009018389.1"/>
</dbReference>
<dbReference type="EnsemblMetazoa" id="HelroT171692">
    <property type="protein sequence ID" value="HelroP171692"/>
    <property type="gene ID" value="HelroG171692"/>
</dbReference>
<proteinExistence type="predicted"/>
<dbReference type="HOGENOM" id="CLU_1628848_0_0_1"/>
<dbReference type="EMBL" id="AMQM01003916">
    <property type="status" value="NOT_ANNOTATED_CDS"/>
    <property type="molecule type" value="Genomic_DNA"/>
</dbReference>
<dbReference type="AlphaFoldDB" id="T1F4K2"/>
<dbReference type="EMBL" id="KB096365">
    <property type="protein sequence ID" value="ESO05322.1"/>
    <property type="molecule type" value="Genomic_DNA"/>
</dbReference>
<evidence type="ECO:0000313" key="1">
    <source>
        <dbReference type="EMBL" id="ESO05322.1"/>
    </source>
</evidence>
<organism evidence="2 3">
    <name type="scientific">Helobdella robusta</name>
    <name type="common">Californian leech</name>
    <dbReference type="NCBI Taxonomy" id="6412"/>
    <lineage>
        <taxon>Eukaryota</taxon>
        <taxon>Metazoa</taxon>
        <taxon>Spiralia</taxon>
        <taxon>Lophotrochozoa</taxon>
        <taxon>Annelida</taxon>
        <taxon>Clitellata</taxon>
        <taxon>Hirudinea</taxon>
        <taxon>Rhynchobdellida</taxon>
        <taxon>Glossiphoniidae</taxon>
        <taxon>Helobdella</taxon>
    </lineage>
</organism>
<reference evidence="3" key="1">
    <citation type="submission" date="2012-12" db="EMBL/GenBank/DDBJ databases">
        <authorList>
            <person name="Hellsten U."/>
            <person name="Grimwood J."/>
            <person name="Chapman J.A."/>
            <person name="Shapiro H."/>
            <person name="Aerts A."/>
            <person name="Otillar R.P."/>
            <person name="Terry A.Y."/>
            <person name="Boore J.L."/>
            <person name="Simakov O."/>
            <person name="Marletaz F."/>
            <person name="Cho S.-J."/>
            <person name="Edsinger-Gonzales E."/>
            <person name="Havlak P."/>
            <person name="Kuo D.-H."/>
            <person name="Larsson T."/>
            <person name="Lv J."/>
            <person name="Arendt D."/>
            <person name="Savage R."/>
            <person name="Osoegawa K."/>
            <person name="de Jong P."/>
            <person name="Lindberg D.R."/>
            <person name="Seaver E.C."/>
            <person name="Weisblat D.A."/>
            <person name="Putnam N.H."/>
            <person name="Grigoriev I.V."/>
            <person name="Rokhsar D.S."/>
        </authorList>
    </citation>
    <scope>NUCLEOTIDE SEQUENCE</scope>
</reference>
<protein>
    <submittedName>
        <fullName evidence="1 2">Uncharacterized protein</fullName>
    </submittedName>
</protein>
<name>T1F4K2_HELRO</name>
<dbReference type="InParanoid" id="T1F4K2"/>
<dbReference type="GeneID" id="20203751"/>
<reference evidence="2" key="3">
    <citation type="submission" date="2015-06" db="UniProtKB">
        <authorList>
            <consortium name="EnsemblMetazoa"/>
        </authorList>
    </citation>
    <scope>IDENTIFICATION</scope>
</reference>
<dbReference type="Proteomes" id="UP000015101">
    <property type="component" value="Unassembled WGS sequence"/>
</dbReference>
<dbReference type="KEGG" id="hro:HELRODRAFT_171692"/>